<protein>
    <submittedName>
        <fullName evidence="2">Uncharacterized protein</fullName>
    </submittedName>
</protein>
<organism evidence="2 3">
    <name type="scientific">Myotis myotis</name>
    <name type="common">Greater mouse-eared bat</name>
    <name type="synonym">Vespertilio myotis</name>
    <dbReference type="NCBI Taxonomy" id="51298"/>
    <lineage>
        <taxon>Eukaryota</taxon>
        <taxon>Metazoa</taxon>
        <taxon>Chordata</taxon>
        <taxon>Craniata</taxon>
        <taxon>Vertebrata</taxon>
        <taxon>Euteleostomi</taxon>
        <taxon>Mammalia</taxon>
        <taxon>Eutheria</taxon>
        <taxon>Laurasiatheria</taxon>
        <taxon>Chiroptera</taxon>
        <taxon>Yangochiroptera</taxon>
        <taxon>Vespertilionidae</taxon>
        <taxon>Myotis</taxon>
    </lineage>
</organism>
<feature type="region of interest" description="Disordered" evidence="1">
    <location>
        <begin position="100"/>
        <end position="120"/>
    </location>
</feature>
<evidence type="ECO:0000256" key="1">
    <source>
        <dbReference type="SAM" id="MobiDB-lite"/>
    </source>
</evidence>
<name>A0A7J8ALR9_MYOMY</name>
<comment type="caution">
    <text evidence="2">The sequence shown here is derived from an EMBL/GenBank/DDBJ whole genome shotgun (WGS) entry which is preliminary data.</text>
</comment>
<dbReference type="EMBL" id="JABWUV010000001">
    <property type="protein sequence ID" value="KAF6387483.1"/>
    <property type="molecule type" value="Genomic_DNA"/>
</dbReference>
<feature type="region of interest" description="Disordered" evidence="1">
    <location>
        <begin position="28"/>
        <end position="54"/>
    </location>
</feature>
<evidence type="ECO:0000313" key="3">
    <source>
        <dbReference type="Proteomes" id="UP000527355"/>
    </source>
</evidence>
<dbReference type="AlphaFoldDB" id="A0A7J8ALR9"/>
<sequence>MINSAPFTLLSQLRCYMIWSSVQKTSTTRLTKAAPARPVPASSQSSRGVRLEQSQRTARVPKCWRLLRHFLAPARAFGMLTSRLLCAPAWGWLPAGPVTQDQAENGNLQSPLQGQKQNGF</sequence>
<proteinExistence type="predicted"/>
<gene>
    <name evidence="2" type="ORF">mMyoMyo1_007979</name>
</gene>
<reference evidence="2 3" key="1">
    <citation type="journal article" date="2020" name="Nature">
        <title>Six reference-quality genomes reveal evolution of bat adaptations.</title>
        <authorList>
            <person name="Jebb D."/>
            <person name="Huang Z."/>
            <person name="Pippel M."/>
            <person name="Hughes G.M."/>
            <person name="Lavrichenko K."/>
            <person name="Devanna P."/>
            <person name="Winkler S."/>
            <person name="Jermiin L.S."/>
            <person name="Skirmuntt E.C."/>
            <person name="Katzourakis A."/>
            <person name="Burkitt-Gray L."/>
            <person name="Ray D.A."/>
            <person name="Sullivan K.A.M."/>
            <person name="Roscito J.G."/>
            <person name="Kirilenko B.M."/>
            <person name="Davalos L.M."/>
            <person name="Corthals A.P."/>
            <person name="Power M.L."/>
            <person name="Jones G."/>
            <person name="Ransome R.D."/>
            <person name="Dechmann D.K.N."/>
            <person name="Locatelli A.G."/>
            <person name="Puechmaille S.J."/>
            <person name="Fedrigo O."/>
            <person name="Jarvis E.D."/>
            <person name="Hiller M."/>
            <person name="Vernes S.C."/>
            <person name="Myers E.W."/>
            <person name="Teeling E.C."/>
        </authorList>
    </citation>
    <scope>NUCLEOTIDE SEQUENCE [LARGE SCALE GENOMIC DNA]</scope>
    <source>
        <strain evidence="2">MMyoMyo1</strain>
        <tissue evidence="2">Flight muscle</tissue>
    </source>
</reference>
<evidence type="ECO:0000313" key="2">
    <source>
        <dbReference type="EMBL" id="KAF6387483.1"/>
    </source>
</evidence>
<feature type="compositionally biased region" description="Polar residues" evidence="1">
    <location>
        <begin position="41"/>
        <end position="54"/>
    </location>
</feature>
<accession>A0A7J8ALR9</accession>
<keyword evidence="3" id="KW-1185">Reference proteome</keyword>
<dbReference type="Proteomes" id="UP000527355">
    <property type="component" value="Unassembled WGS sequence"/>
</dbReference>